<proteinExistence type="predicted"/>
<organism evidence="1 2">
    <name type="scientific">Fusarium solani subsp. cucurbitae</name>
    <name type="common">Neocosmosporum cucurbitae</name>
    <dbReference type="NCBI Taxonomy" id="2747967"/>
    <lineage>
        <taxon>Eukaryota</taxon>
        <taxon>Fungi</taxon>
        <taxon>Dikarya</taxon>
        <taxon>Ascomycota</taxon>
        <taxon>Pezizomycotina</taxon>
        <taxon>Sordariomycetes</taxon>
        <taxon>Hypocreomycetidae</taxon>
        <taxon>Hypocreales</taxon>
        <taxon>Nectriaceae</taxon>
        <taxon>Fusarium</taxon>
        <taxon>Fusarium solani species complex</taxon>
    </lineage>
</organism>
<evidence type="ECO:0000313" key="2">
    <source>
        <dbReference type="Proteomes" id="UP000830768"/>
    </source>
</evidence>
<sequence>MTHTNITTIISEELAPALGPYPDLEFHAVKAGGFTFLSGNIPVDATDQVVPGGAAEQTEQVCQNMMSVLKAVGTEVGRVVKVNIFFADMEDFGALNEVYVKYFVHKPARSCVAVNELPKKVLVEIECIAAL</sequence>
<dbReference type="Proteomes" id="UP000830768">
    <property type="component" value="Chromosome 4"/>
</dbReference>
<name>A0ACD3YX02_FUSSC</name>
<reference evidence="1" key="1">
    <citation type="submission" date="2021-11" db="EMBL/GenBank/DDBJ databases">
        <title>Fusarium solani-melongenae Genome sequencing and assembly.</title>
        <authorList>
            <person name="Xie S."/>
            <person name="Huang L."/>
            <person name="Zhang X."/>
        </authorList>
    </citation>
    <scope>NUCLEOTIDE SEQUENCE</scope>
    <source>
        <strain evidence="1">CRI 24-3</strain>
    </source>
</reference>
<accession>A0ACD3YX02</accession>
<gene>
    <name evidence="1" type="ORF">LCI18_004453</name>
</gene>
<evidence type="ECO:0000313" key="1">
    <source>
        <dbReference type="EMBL" id="UPK93518.1"/>
    </source>
</evidence>
<dbReference type="EMBL" id="CP090033">
    <property type="protein sequence ID" value="UPK93518.1"/>
    <property type="molecule type" value="Genomic_DNA"/>
</dbReference>
<protein>
    <submittedName>
        <fullName evidence="1">Uncharacterized protein</fullName>
    </submittedName>
</protein>
<keyword evidence="2" id="KW-1185">Reference proteome</keyword>